<dbReference type="PROSITE" id="PS00086">
    <property type="entry name" value="CYTOCHROME_P450"/>
    <property type="match status" value="1"/>
</dbReference>
<gene>
    <name evidence="10" type="ORF">AWC12_13280</name>
</gene>
<dbReference type="GO" id="GO:0020037">
    <property type="term" value="F:heme binding"/>
    <property type="evidence" value="ECO:0007669"/>
    <property type="project" value="InterPro"/>
</dbReference>
<accession>A0A1X1WNI4</accession>
<evidence type="ECO:0000256" key="7">
    <source>
        <dbReference type="PIRSR" id="PIRSR602401-1"/>
    </source>
</evidence>
<feature type="region of interest" description="Disordered" evidence="9">
    <location>
        <begin position="1"/>
        <end position="23"/>
    </location>
</feature>
<evidence type="ECO:0000256" key="2">
    <source>
        <dbReference type="ARBA" id="ARBA00022617"/>
    </source>
</evidence>
<dbReference type="Proteomes" id="UP000193622">
    <property type="component" value="Unassembled WGS sequence"/>
</dbReference>
<dbReference type="RefSeq" id="WP_085174659.1">
    <property type="nucleotide sequence ID" value="NZ_LQPC01000029.1"/>
</dbReference>
<evidence type="ECO:0000256" key="9">
    <source>
        <dbReference type="SAM" id="MobiDB-lite"/>
    </source>
</evidence>
<dbReference type="PRINTS" id="PR00385">
    <property type="entry name" value="P450"/>
</dbReference>
<evidence type="ECO:0000256" key="1">
    <source>
        <dbReference type="ARBA" id="ARBA00010617"/>
    </source>
</evidence>
<evidence type="ECO:0000256" key="5">
    <source>
        <dbReference type="ARBA" id="ARBA00023004"/>
    </source>
</evidence>
<evidence type="ECO:0000256" key="4">
    <source>
        <dbReference type="ARBA" id="ARBA00023002"/>
    </source>
</evidence>
<keyword evidence="6 8" id="KW-0503">Monooxygenase</keyword>
<dbReference type="InterPro" id="IPR002401">
    <property type="entry name" value="Cyt_P450_E_grp-I"/>
</dbReference>
<dbReference type="GO" id="GO:0016705">
    <property type="term" value="F:oxidoreductase activity, acting on paired donors, with incorporation or reduction of molecular oxygen"/>
    <property type="evidence" value="ECO:0007669"/>
    <property type="project" value="InterPro"/>
</dbReference>
<keyword evidence="5 7" id="KW-0408">Iron</keyword>
<comment type="caution">
    <text evidence="10">The sequence shown here is derived from an EMBL/GenBank/DDBJ whole genome shotgun (WGS) entry which is preliminary data.</text>
</comment>
<comment type="cofactor">
    <cofactor evidence="7">
        <name>heme</name>
        <dbReference type="ChEBI" id="CHEBI:30413"/>
    </cofactor>
</comment>
<dbReference type="Gene3D" id="1.10.630.10">
    <property type="entry name" value="Cytochrome P450"/>
    <property type="match status" value="1"/>
</dbReference>
<dbReference type="EMBL" id="LQPC01000029">
    <property type="protein sequence ID" value="ORV88196.1"/>
    <property type="molecule type" value="Genomic_DNA"/>
</dbReference>
<keyword evidence="4 8" id="KW-0560">Oxidoreductase</keyword>
<sequence>MASTTTVQESAVDSLPPVPLNPLPRQRQAAALRNFHTGPEVLRDAGGPVTQLKLAPRWLMPPVVVATSPRGIRDILGRPGALVDKTLVHAEMRHLLGNNLFDLQHDEWLPRRRALQSVFTKKRVEEFGSHMAAAAETISDGWADGAQIDLDGQCRRLTLRALGRSVLGVDLDEKADSIAAPIEVALSYVANRTASPVKAPRWLVTPARRRARAAGAVLRTLAIEIVQACRTDPSHDAPLVRAMIDTVDPDTGQPLSDHEIADDLMAFMIAGHDTTATTLAYALWQLGRHPELQDKVLAEAVAVGDRGSLGPADVGQLGYTVAVLREALRLCPPAPSTSRVAVQDIAIDGHRVEAGTMLVVGIYAVQRDPTLWDAPLTFDPGRFADGATKGRDRWQYLPFGAGQRSCIGDHFAMLEATLALATIVRDTEITSITDDFPVKVPFTMVAGAPIRAVMRRRRTT</sequence>
<evidence type="ECO:0000313" key="11">
    <source>
        <dbReference type="Proteomes" id="UP000193622"/>
    </source>
</evidence>
<comment type="similarity">
    <text evidence="1 8">Belongs to the cytochrome P450 family.</text>
</comment>
<dbReference type="GO" id="GO:0005506">
    <property type="term" value="F:iron ion binding"/>
    <property type="evidence" value="ECO:0007669"/>
    <property type="project" value="InterPro"/>
</dbReference>
<reference evidence="10 11" key="1">
    <citation type="submission" date="2016-01" db="EMBL/GenBank/DDBJ databases">
        <title>The new phylogeny of the genus Mycobacterium.</title>
        <authorList>
            <person name="Tarcisio F."/>
            <person name="Conor M."/>
            <person name="Antonella G."/>
            <person name="Elisabetta G."/>
            <person name="Giulia F.S."/>
            <person name="Sara T."/>
            <person name="Anna F."/>
            <person name="Clotilde B."/>
            <person name="Roberto B."/>
            <person name="Veronica D.S."/>
            <person name="Fabio R."/>
            <person name="Monica P."/>
            <person name="Olivier J."/>
            <person name="Enrico T."/>
            <person name="Nicola S."/>
        </authorList>
    </citation>
    <scope>NUCLEOTIDE SEQUENCE [LARGE SCALE GENOMIC DNA]</scope>
    <source>
        <strain evidence="10 11">DSM 45541</strain>
    </source>
</reference>
<dbReference type="PANTHER" id="PTHR24291:SF50">
    <property type="entry name" value="BIFUNCTIONAL ALBAFLAVENONE MONOOXYGENASE_TERPENE SYNTHASE"/>
    <property type="match status" value="1"/>
</dbReference>
<dbReference type="SUPFAM" id="SSF48264">
    <property type="entry name" value="Cytochrome P450"/>
    <property type="match status" value="1"/>
</dbReference>
<feature type="compositionally biased region" description="Polar residues" evidence="9">
    <location>
        <begin position="1"/>
        <end position="11"/>
    </location>
</feature>
<dbReference type="InterPro" id="IPR017972">
    <property type="entry name" value="Cyt_P450_CS"/>
</dbReference>
<keyword evidence="2 7" id="KW-0349">Heme</keyword>
<dbReference type="InterPro" id="IPR036396">
    <property type="entry name" value="Cyt_P450_sf"/>
</dbReference>
<evidence type="ECO:0000256" key="3">
    <source>
        <dbReference type="ARBA" id="ARBA00022723"/>
    </source>
</evidence>
<name>A0A1X1WNI4_MYCIR</name>
<evidence type="ECO:0000313" key="10">
    <source>
        <dbReference type="EMBL" id="ORV88196.1"/>
    </source>
</evidence>
<organism evidence="10 11">
    <name type="scientific">Mycolicibacterium iranicum</name>
    <name type="common">Mycobacterium iranicum</name>
    <dbReference type="NCBI Taxonomy" id="912594"/>
    <lineage>
        <taxon>Bacteria</taxon>
        <taxon>Bacillati</taxon>
        <taxon>Actinomycetota</taxon>
        <taxon>Actinomycetes</taxon>
        <taxon>Mycobacteriales</taxon>
        <taxon>Mycobacteriaceae</taxon>
        <taxon>Mycolicibacterium</taxon>
    </lineage>
</organism>
<dbReference type="Pfam" id="PF00067">
    <property type="entry name" value="p450"/>
    <property type="match status" value="1"/>
</dbReference>
<evidence type="ECO:0000256" key="6">
    <source>
        <dbReference type="ARBA" id="ARBA00023033"/>
    </source>
</evidence>
<dbReference type="PANTHER" id="PTHR24291">
    <property type="entry name" value="CYTOCHROME P450 FAMILY 4"/>
    <property type="match status" value="1"/>
</dbReference>
<proteinExistence type="inferred from homology"/>
<protein>
    <submittedName>
        <fullName evidence="10">Cytochrome P450</fullName>
    </submittedName>
</protein>
<feature type="binding site" description="axial binding residue" evidence="7">
    <location>
        <position position="406"/>
    </location>
    <ligand>
        <name>heme</name>
        <dbReference type="ChEBI" id="CHEBI:30413"/>
    </ligand>
    <ligandPart>
        <name>Fe</name>
        <dbReference type="ChEBI" id="CHEBI:18248"/>
    </ligandPart>
</feature>
<dbReference type="GO" id="GO:0004497">
    <property type="term" value="F:monooxygenase activity"/>
    <property type="evidence" value="ECO:0007669"/>
    <property type="project" value="UniProtKB-KW"/>
</dbReference>
<evidence type="ECO:0000256" key="8">
    <source>
        <dbReference type="RuleBase" id="RU000461"/>
    </source>
</evidence>
<dbReference type="InterPro" id="IPR050196">
    <property type="entry name" value="Cytochrome_P450_Monoox"/>
</dbReference>
<keyword evidence="3 7" id="KW-0479">Metal-binding</keyword>
<dbReference type="PRINTS" id="PR00463">
    <property type="entry name" value="EP450I"/>
</dbReference>
<dbReference type="InterPro" id="IPR001128">
    <property type="entry name" value="Cyt_P450"/>
</dbReference>
<dbReference type="AlphaFoldDB" id="A0A1X1WNI4"/>